<keyword evidence="9 14" id="KW-0342">GTP-binding</keyword>
<feature type="compositionally biased region" description="Basic and acidic residues" evidence="16">
    <location>
        <begin position="29"/>
        <end position="38"/>
    </location>
</feature>
<dbReference type="AlphaFoldDB" id="A0A9Q0MVP4"/>
<feature type="compositionally biased region" description="Basic and acidic residues" evidence="16">
    <location>
        <begin position="65"/>
        <end position="88"/>
    </location>
</feature>
<evidence type="ECO:0000256" key="11">
    <source>
        <dbReference type="ARBA" id="ARBA00023242"/>
    </source>
</evidence>
<dbReference type="Pfam" id="PF00025">
    <property type="entry name" value="Arf"/>
    <property type="match status" value="1"/>
</dbReference>
<dbReference type="GO" id="GO:0051649">
    <property type="term" value="P:establishment of localization in cell"/>
    <property type="evidence" value="ECO:0007669"/>
    <property type="project" value="UniProtKB-ARBA"/>
</dbReference>
<feature type="compositionally biased region" description="Low complexity" evidence="16">
    <location>
        <begin position="50"/>
        <end position="63"/>
    </location>
</feature>
<evidence type="ECO:0000313" key="17">
    <source>
        <dbReference type="EMBL" id="KAJ6638846.1"/>
    </source>
</evidence>
<dbReference type="GO" id="GO:0006397">
    <property type="term" value="P:mRNA processing"/>
    <property type="evidence" value="ECO:0007669"/>
    <property type="project" value="UniProtKB-KW"/>
</dbReference>
<organism evidence="17 18">
    <name type="scientific">Pseudolycoriella hygida</name>
    <dbReference type="NCBI Taxonomy" id="35572"/>
    <lineage>
        <taxon>Eukaryota</taxon>
        <taxon>Metazoa</taxon>
        <taxon>Ecdysozoa</taxon>
        <taxon>Arthropoda</taxon>
        <taxon>Hexapoda</taxon>
        <taxon>Insecta</taxon>
        <taxon>Pterygota</taxon>
        <taxon>Neoptera</taxon>
        <taxon>Endopterygota</taxon>
        <taxon>Diptera</taxon>
        <taxon>Nematocera</taxon>
        <taxon>Sciaroidea</taxon>
        <taxon>Sciaridae</taxon>
        <taxon>Pseudolycoriella</taxon>
    </lineage>
</organism>
<feature type="binding site" evidence="15">
    <location>
        <position position="269"/>
    </location>
    <ligand>
        <name>Mg(2+)</name>
        <dbReference type="ChEBI" id="CHEBI:18420"/>
    </ligand>
</feature>
<dbReference type="GO" id="GO:0016192">
    <property type="term" value="P:vesicle-mediated transport"/>
    <property type="evidence" value="ECO:0007669"/>
    <property type="project" value="UniProtKB-ARBA"/>
</dbReference>
<evidence type="ECO:0000256" key="3">
    <source>
        <dbReference type="ARBA" id="ARBA00006852"/>
    </source>
</evidence>
<dbReference type="InterPro" id="IPR045873">
    <property type="entry name" value="Arl2"/>
</dbReference>
<evidence type="ECO:0000256" key="12">
    <source>
        <dbReference type="ARBA" id="ARBA00023288"/>
    </source>
</evidence>
<dbReference type="Gene3D" id="3.40.50.300">
    <property type="entry name" value="P-loop containing nucleotide triphosphate hydrolases"/>
    <property type="match status" value="1"/>
</dbReference>
<reference evidence="17" key="1">
    <citation type="submission" date="2022-07" db="EMBL/GenBank/DDBJ databases">
        <authorList>
            <person name="Trinca V."/>
            <person name="Uliana J.V.C."/>
            <person name="Torres T.T."/>
            <person name="Ward R.J."/>
            <person name="Monesi N."/>
        </authorList>
    </citation>
    <scope>NUCLEOTIDE SEQUENCE</scope>
    <source>
        <strain evidence="17">HSMRA1968</strain>
        <tissue evidence="17">Whole embryos</tissue>
    </source>
</reference>
<dbReference type="PANTHER" id="PTHR45697">
    <property type="entry name" value="ADP-RIBOSYLATION FACTOR-LIKE PROTEIN 2-RELATED"/>
    <property type="match status" value="1"/>
</dbReference>
<dbReference type="PROSITE" id="PS51417">
    <property type="entry name" value="ARF"/>
    <property type="match status" value="1"/>
</dbReference>
<dbReference type="PRINTS" id="PR00328">
    <property type="entry name" value="SAR1GTPBP"/>
</dbReference>
<feature type="binding site" evidence="14">
    <location>
        <position position="291"/>
    </location>
    <ligand>
        <name>GTP</name>
        <dbReference type="ChEBI" id="CHEBI:37565"/>
    </ligand>
</feature>
<evidence type="ECO:0000256" key="8">
    <source>
        <dbReference type="ARBA" id="ARBA00022741"/>
    </source>
</evidence>
<dbReference type="OrthoDB" id="2011769at2759"/>
<dbReference type="GO" id="GO:0016607">
    <property type="term" value="C:nuclear speck"/>
    <property type="evidence" value="ECO:0007669"/>
    <property type="project" value="UniProtKB-SubCell"/>
</dbReference>
<dbReference type="InterPro" id="IPR005225">
    <property type="entry name" value="Small_GTP-bd"/>
</dbReference>
<dbReference type="Proteomes" id="UP001151699">
    <property type="component" value="Chromosome X"/>
</dbReference>
<feature type="binding site" evidence="14">
    <location>
        <begin position="347"/>
        <end position="350"/>
    </location>
    <ligand>
        <name>GTP</name>
        <dbReference type="ChEBI" id="CHEBI:37565"/>
    </ligand>
</feature>
<comment type="caution">
    <text evidence="17">The sequence shown here is derived from an EMBL/GenBank/DDBJ whole genome shotgun (WGS) entry which is preliminary data.</text>
</comment>
<evidence type="ECO:0000256" key="10">
    <source>
        <dbReference type="ARBA" id="ARBA00023187"/>
    </source>
</evidence>
<evidence type="ECO:0000256" key="1">
    <source>
        <dbReference type="ARBA" id="ARBA00004324"/>
    </source>
</evidence>
<proteinExistence type="inferred from homology"/>
<dbReference type="GO" id="GO:0008380">
    <property type="term" value="P:RNA splicing"/>
    <property type="evidence" value="ECO:0007669"/>
    <property type="project" value="UniProtKB-KW"/>
</dbReference>
<name>A0A9Q0MVP4_9DIPT</name>
<dbReference type="SUPFAM" id="SSF52540">
    <property type="entry name" value="P-loop containing nucleoside triphosphate hydrolases"/>
    <property type="match status" value="1"/>
</dbReference>
<dbReference type="Pfam" id="PF10500">
    <property type="entry name" value="SR-25"/>
    <property type="match status" value="1"/>
</dbReference>
<accession>A0A9Q0MVP4</accession>
<evidence type="ECO:0000313" key="18">
    <source>
        <dbReference type="Proteomes" id="UP001151699"/>
    </source>
</evidence>
<evidence type="ECO:0000256" key="15">
    <source>
        <dbReference type="PIRSR" id="PIRSR606689-2"/>
    </source>
</evidence>
<comment type="subcellular location">
    <subcellularLocation>
        <location evidence="1">Nucleus speckle</location>
    </subcellularLocation>
    <subcellularLocation>
        <location evidence="2">Nucleus</location>
        <location evidence="2">Nucleolus</location>
    </subcellularLocation>
</comment>
<keyword evidence="6" id="KW-0507">mRNA processing</keyword>
<dbReference type="SMART" id="SM00178">
    <property type="entry name" value="SAR"/>
    <property type="match status" value="1"/>
</dbReference>
<evidence type="ECO:0000256" key="16">
    <source>
        <dbReference type="SAM" id="MobiDB-lite"/>
    </source>
</evidence>
<dbReference type="FunFam" id="3.40.50.300:FF:000393">
    <property type="entry name" value="ADP-ribosylation factor-like 2, arl2"/>
    <property type="match status" value="1"/>
</dbReference>
<dbReference type="GO" id="GO:0003924">
    <property type="term" value="F:GTPase activity"/>
    <property type="evidence" value="ECO:0007669"/>
    <property type="project" value="InterPro"/>
</dbReference>
<dbReference type="InterPro" id="IPR019532">
    <property type="entry name" value="Nucl_RNA-splicing_assoc_SR-25"/>
</dbReference>
<comment type="similarity">
    <text evidence="3">Belongs to the ARL6IP4 family.</text>
</comment>
<comment type="similarity">
    <text evidence="4">Belongs to the small GTPase superfamily. Arf family.</text>
</comment>
<evidence type="ECO:0000256" key="4">
    <source>
        <dbReference type="ARBA" id="ARBA00010290"/>
    </source>
</evidence>
<keyword evidence="15" id="KW-0479">Metal-binding</keyword>
<evidence type="ECO:0000256" key="2">
    <source>
        <dbReference type="ARBA" id="ARBA00004604"/>
    </source>
</evidence>
<dbReference type="SMART" id="SM00177">
    <property type="entry name" value="ARF"/>
    <property type="match status" value="1"/>
</dbReference>
<feature type="region of interest" description="Disordered" evidence="16">
    <location>
        <begin position="1"/>
        <end position="128"/>
    </location>
</feature>
<dbReference type="InterPro" id="IPR044612">
    <property type="entry name" value="ARL2/3"/>
</dbReference>
<keyword evidence="8 14" id="KW-0547">Nucleotide-binding</keyword>
<dbReference type="SMART" id="SM00175">
    <property type="entry name" value="RAB"/>
    <property type="match status" value="1"/>
</dbReference>
<keyword evidence="15" id="KW-0460">Magnesium</keyword>
<dbReference type="GO" id="GO:0048731">
    <property type="term" value="P:system development"/>
    <property type="evidence" value="ECO:0007669"/>
    <property type="project" value="UniProtKB-ARBA"/>
</dbReference>
<dbReference type="InterPro" id="IPR006689">
    <property type="entry name" value="Small_GTPase_ARF/SAR"/>
</dbReference>
<dbReference type="GO" id="GO:0005525">
    <property type="term" value="F:GTP binding"/>
    <property type="evidence" value="ECO:0007669"/>
    <property type="project" value="UniProtKB-KW"/>
</dbReference>
<dbReference type="GO" id="GO:0005730">
    <property type="term" value="C:nucleolus"/>
    <property type="evidence" value="ECO:0007669"/>
    <property type="project" value="UniProtKB-SubCell"/>
</dbReference>
<dbReference type="CDD" id="cd04154">
    <property type="entry name" value="Arl2"/>
    <property type="match status" value="1"/>
</dbReference>
<dbReference type="InterPro" id="IPR027417">
    <property type="entry name" value="P-loop_NTPase"/>
</dbReference>
<keyword evidence="7" id="KW-0519">Myristate</keyword>
<keyword evidence="11" id="KW-0539">Nucleus</keyword>
<evidence type="ECO:0000256" key="7">
    <source>
        <dbReference type="ARBA" id="ARBA00022707"/>
    </source>
</evidence>
<dbReference type="GO" id="GO:0046872">
    <property type="term" value="F:metal ion binding"/>
    <property type="evidence" value="ECO:0007669"/>
    <property type="project" value="UniProtKB-KW"/>
</dbReference>
<evidence type="ECO:0000256" key="14">
    <source>
        <dbReference type="PIRSR" id="PIRSR606689-1"/>
    </source>
</evidence>
<dbReference type="NCBIfam" id="TIGR00231">
    <property type="entry name" value="small_GTP"/>
    <property type="match status" value="1"/>
</dbReference>
<protein>
    <recommendedName>
        <fullName evidence="13">ADP-ribosylation factor-like protein 2</fullName>
    </recommendedName>
    <alternativeName>
        <fullName evidence="5">ADP-ribosylation factor-like protein 6-interacting protein 4</fullName>
    </alternativeName>
</protein>
<feature type="binding site" evidence="14">
    <location>
        <begin position="245"/>
        <end position="252"/>
    </location>
    <ligand>
        <name>GTP</name>
        <dbReference type="ChEBI" id="CHEBI:37565"/>
    </ligand>
</feature>
<keyword evidence="10" id="KW-0508">mRNA splicing</keyword>
<keyword evidence="18" id="KW-1185">Reference proteome</keyword>
<evidence type="ECO:0000256" key="6">
    <source>
        <dbReference type="ARBA" id="ARBA00022664"/>
    </source>
</evidence>
<evidence type="ECO:0000256" key="5">
    <source>
        <dbReference type="ARBA" id="ARBA00017993"/>
    </source>
</evidence>
<dbReference type="EMBL" id="WJQU01000003">
    <property type="protein sequence ID" value="KAJ6638846.1"/>
    <property type="molecule type" value="Genomic_DNA"/>
</dbReference>
<evidence type="ECO:0000256" key="13">
    <source>
        <dbReference type="ARBA" id="ARBA00026198"/>
    </source>
</evidence>
<sequence length="406" mass="46584">MSNPPTIGWNTDMLPGGLSSTQEIYPRLPSKDSDDKSRKCSSGSKHKRSSSSSSSSSKTSSDSSDTEKRYKYRVQELDKTHEEKERLRKEQKKQRKQEKREKKEYKKAKKLERKLEKKLEKKQRKMERKASYKCTTEEAECGPPISLMNTKARAPQTKEDYDKIQSNIRRVVDPETGRSRLIKGDGEILEEIVSRDRHKAINKQATQSDGEFFKSRTTSFLKMGFLTVLKKIRQKEKEMRILLLGLDNAGKTTILKRFNGEPIDTISPTLGFNIKTLEHRGYTLNMWDVGGQKSLRSYWRNYFECTDGLVWVVDSADRMRMETCRDELKVLLEEERLAGATLLVLANKQDLPGALSAQEIKDALELDLITTHHWTVVGVSAVTGNKLLASVDWLLDDIAKRIFTLE</sequence>
<feature type="binding site" evidence="15">
    <location>
        <position position="252"/>
    </location>
    <ligand>
        <name>Mg(2+)</name>
        <dbReference type="ChEBI" id="CHEBI:18420"/>
    </ligand>
</feature>
<gene>
    <name evidence="17" type="primary">Arl2</name>
    <name evidence="17" type="ORF">Bhyg_11584</name>
</gene>
<evidence type="ECO:0000256" key="9">
    <source>
        <dbReference type="ARBA" id="ARBA00023134"/>
    </source>
</evidence>
<keyword evidence="12" id="KW-0449">Lipoprotein</keyword>